<dbReference type="EMBL" id="ML210157">
    <property type="protein sequence ID" value="TFK28334.1"/>
    <property type="molecule type" value="Genomic_DNA"/>
</dbReference>
<dbReference type="AlphaFoldDB" id="A0A5C3L5P5"/>
<sequence length="526" mass="59450">MALRKLPPGELRLSYSENDVEDVRNEVLSLSKLSIVADLPRRATTTVHDLPVELLEIIFKIAHNDWLMFTLHPEAYSAQPTSLRARSWKGLMRIFCQFPYTPSAVCRHWRGIILDSPAFWTRPAVFVDGKDPLASLSNLRAYIQRSRDLPLILAVVRKTYNVPYDTQEALNVSLFMDVIECHLKRFHDIYFHLSQSSSLPLISRFRYQPRTQANLQRLALHCDADDGPNNDTAIPRFLPSTHWPPSLTAMKIDGRNFMTMCQDQYSWAIVLSRLKSLSIERLQHTDDTQGQLSLVETLEFLGKLPELEVLTIRDVEFCTTLRLPPGTPPVTIDVADLILEDLNHASTKALFDLANLNPTYVMLRNIPIDALPYVPQPMFLELADIAIDQDIEDLLCFWDGEVLAIRNCDGFNDGVLSLFADDEPLLPRFSCPSLRELHLQDCENFTGVGLRRMAETRMDLATRRVDEGFSVTDVADIFVSGGGPVLVPEDASWLRTNMKSFVWSTGQPSGGSCHLDPDSVVPFTVP</sequence>
<evidence type="ECO:0000313" key="2">
    <source>
        <dbReference type="Proteomes" id="UP000307440"/>
    </source>
</evidence>
<dbReference type="STRING" id="230819.A0A5C3L5P5"/>
<dbReference type="InterPro" id="IPR032675">
    <property type="entry name" value="LRR_dom_sf"/>
</dbReference>
<dbReference type="Gene3D" id="3.80.10.10">
    <property type="entry name" value="Ribonuclease Inhibitor"/>
    <property type="match status" value="1"/>
</dbReference>
<dbReference type="SUPFAM" id="SSF52047">
    <property type="entry name" value="RNI-like"/>
    <property type="match status" value="1"/>
</dbReference>
<protein>
    <recommendedName>
        <fullName evidence="3">F-box domain-containing protein</fullName>
    </recommendedName>
</protein>
<accession>A0A5C3L5P5</accession>
<name>A0A5C3L5P5_COPMA</name>
<dbReference type="Proteomes" id="UP000307440">
    <property type="component" value="Unassembled WGS sequence"/>
</dbReference>
<proteinExistence type="predicted"/>
<evidence type="ECO:0008006" key="3">
    <source>
        <dbReference type="Google" id="ProtNLM"/>
    </source>
</evidence>
<organism evidence="1 2">
    <name type="scientific">Coprinopsis marcescibilis</name>
    <name type="common">Agaric fungus</name>
    <name type="synonym">Psathyrella marcescibilis</name>
    <dbReference type="NCBI Taxonomy" id="230819"/>
    <lineage>
        <taxon>Eukaryota</taxon>
        <taxon>Fungi</taxon>
        <taxon>Dikarya</taxon>
        <taxon>Basidiomycota</taxon>
        <taxon>Agaricomycotina</taxon>
        <taxon>Agaricomycetes</taxon>
        <taxon>Agaricomycetidae</taxon>
        <taxon>Agaricales</taxon>
        <taxon>Agaricineae</taxon>
        <taxon>Psathyrellaceae</taxon>
        <taxon>Coprinopsis</taxon>
    </lineage>
</organism>
<keyword evidence="2" id="KW-1185">Reference proteome</keyword>
<dbReference type="OrthoDB" id="3001771at2759"/>
<reference evidence="1 2" key="1">
    <citation type="journal article" date="2019" name="Nat. Ecol. Evol.">
        <title>Megaphylogeny resolves global patterns of mushroom evolution.</title>
        <authorList>
            <person name="Varga T."/>
            <person name="Krizsan K."/>
            <person name="Foldi C."/>
            <person name="Dima B."/>
            <person name="Sanchez-Garcia M."/>
            <person name="Sanchez-Ramirez S."/>
            <person name="Szollosi G.J."/>
            <person name="Szarkandi J.G."/>
            <person name="Papp V."/>
            <person name="Albert L."/>
            <person name="Andreopoulos W."/>
            <person name="Angelini C."/>
            <person name="Antonin V."/>
            <person name="Barry K.W."/>
            <person name="Bougher N.L."/>
            <person name="Buchanan P."/>
            <person name="Buyck B."/>
            <person name="Bense V."/>
            <person name="Catcheside P."/>
            <person name="Chovatia M."/>
            <person name="Cooper J."/>
            <person name="Damon W."/>
            <person name="Desjardin D."/>
            <person name="Finy P."/>
            <person name="Geml J."/>
            <person name="Haridas S."/>
            <person name="Hughes K."/>
            <person name="Justo A."/>
            <person name="Karasinski D."/>
            <person name="Kautmanova I."/>
            <person name="Kiss B."/>
            <person name="Kocsube S."/>
            <person name="Kotiranta H."/>
            <person name="LaButti K.M."/>
            <person name="Lechner B.E."/>
            <person name="Liimatainen K."/>
            <person name="Lipzen A."/>
            <person name="Lukacs Z."/>
            <person name="Mihaltcheva S."/>
            <person name="Morgado L.N."/>
            <person name="Niskanen T."/>
            <person name="Noordeloos M.E."/>
            <person name="Ohm R.A."/>
            <person name="Ortiz-Santana B."/>
            <person name="Ovrebo C."/>
            <person name="Racz N."/>
            <person name="Riley R."/>
            <person name="Savchenko A."/>
            <person name="Shiryaev A."/>
            <person name="Soop K."/>
            <person name="Spirin V."/>
            <person name="Szebenyi C."/>
            <person name="Tomsovsky M."/>
            <person name="Tulloss R.E."/>
            <person name="Uehling J."/>
            <person name="Grigoriev I.V."/>
            <person name="Vagvolgyi C."/>
            <person name="Papp T."/>
            <person name="Martin F.M."/>
            <person name="Miettinen O."/>
            <person name="Hibbett D.S."/>
            <person name="Nagy L.G."/>
        </authorList>
    </citation>
    <scope>NUCLEOTIDE SEQUENCE [LARGE SCALE GENOMIC DNA]</scope>
    <source>
        <strain evidence="1 2">CBS 121175</strain>
    </source>
</reference>
<evidence type="ECO:0000313" key="1">
    <source>
        <dbReference type="EMBL" id="TFK28334.1"/>
    </source>
</evidence>
<dbReference type="SMART" id="SM00367">
    <property type="entry name" value="LRR_CC"/>
    <property type="match status" value="1"/>
</dbReference>
<dbReference type="InterPro" id="IPR006553">
    <property type="entry name" value="Leu-rich_rpt_Cys-con_subtyp"/>
</dbReference>
<gene>
    <name evidence="1" type="ORF">FA15DRAFT_701220</name>
</gene>